<name>A0A9X4IEZ8_9NEIS</name>
<evidence type="ECO:0000313" key="3">
    <source>
        <dbReference type="EMBL" id="WWY04077.1"/>
    </source>
</evidence>
<reference evidence="3" key="2">
    <citation type="submission" date="2024-02" db="EMBL/GenBank/DDBJ databases">
        <title>Neisseria leonii sp. nov.</title>
        <authorList>
            <person name="Boutroux M."/>
            <person name="Favre-Rochex S."/>
            <person name="Gorgette O."/>
            <person name="Touak G."/>
            <person name="Muhle E."/>
            <person name="Chesneau O."/>
            <person name="Clermont D."/>
            <person name="Rahi P."/>
        </authorList>
    </citation>
    <scope>NUCLEOTIDE SEQUENCE</scope>
    <source>
        <strain evidence="3">51.81</strain>
    </source>
</reference>
<keyword evidence="1" id="KW-0812">Transmembrane</keyword>
<dbReference type="AlphaFoldDB" id="A0A9X4IEZ8"/>
<dbReference type="Proteomes" id="UP001149607">
    <property type="component" value="Chromosome"/>
</dbReference>
<gene>
    <name evidence="2" type="ORF">ORY91_002084</name>
    <name evidence="3" type="ORF">V9W64_05005</name>
</gene>
<dbReference type="EMBL" id="CP146598">
    <property type="protein sequence ID" value="WWY04077.1"/>
    <property type="molecule type" value="Genomic_DNA"/>
</dbReference>
<reference evidence="2" key="1">
    <citation type="submission" date="2022-10" db="EMBL/GenBank/DDBJ databases">
        <authorList>
            <person name="Boutroux M."/>
        </authorList>
    </citation>
    <scope>NUCLEOTIDE SEQUENCE</scope>
    <source>
        <strain evidence="2">51.81</strain>
    </source>
</reference>
<accession>A0A9X4IEZ8</accession>
<evidence type="ECO:0000313" key="2">
    <source>
        <dbReference type="EMBL" id="MDD9328648.1"/>
    </source>
</evidence>
<keyword evidence="1" id="KW-1133">Transmembrane helix</keyword>
<proteinExistence type="predicted"/>
<evidence type="ECO:0000256" key="1">
    <source>
        <dbReference type="SAM" id="Phobius"/>
    </source>
</evidence>
<sequence>MKILSILFAHLIVRVWPLAILTSLLITWCIWQYSPDGQSGIWGTAFPLWLVSSGLYFYARWWFLRLIIGSYGERADAMMESSSEIVNANRAENRELIRYMFSFVDASGQKHKKSFLEIRYSPRPAQSSAMPTYPKEKFVRYPKLGEKFEVLYLKGLEKHPMILNTGESEFVRSIQEDGKQDFIQQLSDRVSKAKILADADPHNPERQKLYQQAQQDLHNYQQFGTEPMLTEKVSGELDFKSNP</sequence>
<organism evidence="2">
    <name type="scientific">Neisseria leonii</name>
    <dbReference type="NCBI Taxonomy" id="2995413"/>
    <lineage>
        <taxon>Bacteria</taxon>
        <taxon>Pseudomonadati</taxon>
        <taxon>Pseudomonadota</taxon>
        <taxon>Betaproteobacteria</taxon>
        <taxon>Neisseriales</taxon>
        <taxon>Neisseriaceae</taxon>
        <taxon>Neisseria</taxon>
    </lineage>
</organism>
<evidence type="ECO:0000313" key="4">
    <source>
        <dbReference type="Proteomes" id="UP001149607"/>
    </source>
</evidence>
<dbReference type="RefSeq" id="WP_274585703.1">
    <property type="nucleotide sequence ID" value="NZ_CP146598.1"/>
</dbReference>
<keyword evidence="4" id="KW-1185">Reference proteome</keyword>
<keyword evidence="1" id="KW-0472">Membrane</keyword>
<dbReference type="EMBL" id="JAPQFL010000008">
    <property type="protein sequence ID" value="MDD9328648.1"/>
    <property type="molecule type" value="Genomic_DNA"/>
</dbReference>
<protein>
    <submittedName>
        <fullName evidence="2">Uncharacterized protein</fullName>
    </submittedName>
</protein>
<feature type="transmembrane region" description="Helical" evidence="1">
    <location>
        <begin position="12"/>
        <end position="33"/>
    </location>
</feature>
<feature type="transmembrane region" description="Helical" evidence="1">
    <location>
        <begin position="39"/>
        <end position="59"/>
    </location>
</feature>